<dbReference type="SUPFAM" id="SSF111352">
    <property type="entry name" value="Ammonium transporter"/>
    <property type="match status" value="1"/>
</dbReference>
<dbReference type="InterPro" id="IPR036291">
    <property type="entry name" value="NAD(P)-bd_dom_sf"/>
</dbReference>
<dbReference type="GO" id="GO:0008270">
    <property type="term" value="F:zinc ion binding"/>
    <property type="evidence" value="ECO:0007669"/>
    <property type="project" value="InterPro"/>
</dbReference>
<evidence type="ECO:0000256" key="7">
    <source>
        <dbReference type="ARBA" id="ARBA00023136"/>
    </source>
</evidence>
<feature type="transmembrane region" description="Helical" evidence="11">
    <location>
        <begin position="768"/>
        <end position="793"/>
    </location>
</feature>
<dbReference type="GO" id="GO:0016491">
    <property type="term" value="F:oxidoreductase activity"/>
    <property type="evidence" value="ECO:0007669"/>
    <property type="project" value="UniProtKB-KW"/>
</dbReference>
<feature type="transmembrane region" description="Helical" evidence="11">
    <location>
        <begin position="567"/>
        <end position="585"/>
    </location>
</feature>
<dbReference type="Gene3D" id="3.90.180.10">
    <property type="entry name" value="Medium-chain alcohol dehydrogenases, catalytic domain"/>
    <property type="match status" value="1"/>
</dbReference>
<evidence type="ECO:0000256" key="2">
    <source>
        <dbReference type="ARBA" id="ARBA00005887"/>
    </source>
</evidence>
<dbReference type="OrthoDB" id="534912at2759"/>
<dbReference type="PANTHER" id="PTHR43029:SF15">
    <property type="entry name" value="AMMONIUM TRANSPORTER"/>
    <property type="match status" value="1"/>
</dbReference>
<dbReference type="InterPro" id="IPR013154">
    <property type="entry name" value="ADH-like_N"/>
</dbReference>
<comment type="cofactor">
    <cofactor evidence="9">
        <name>Zn(2+)</name>
        <dbReference type="ChEBI" id="CHEBI:29105"/>
    </cofactor>
</comment>
<dbReference type="PRINTS" id="PR00342">
    <property type="entry name" value="RHESUSRHD"/>
</dbReference>
<reference evidence="13 14" key="1">
    <citation type="submission" date="2018-06" db="EMBL/GenBank/DDBJ databases">
        <title>Fusarium incarnatum-equiseti species complex species 28.</title>
        <authorList>
            <person name="Gardiner D.M."/>
        </authorList>
    </citation>
    <scope>NUCLEOTIDE SEQUENCE [LARGE SCALE GENOMIC DNA]</scope>
    <source>
        <strain evidence="13 14">FIESC_28</strain>
    </source>
</reference>
<feature type="transmembrane region" description="Helical" evidence="11">
    <location>
        <begin position="665"/>
        <end position="683"/>
    </location>
</feature>
<evidence type="ECO:0000256" key="9">
    <source>
        <dbReference type="RuleBase" id="RU361277"/>
    </source>
</evidence>
<dbReference type="Proteomes" id="UP000253153">
    <property type="component" value="Unassembled WGS sequence"/>
</dbReference>
<evidence type="ECO:0000256" key="5">
    <source>
        <dbReference type="ARBA" id="ARBA00022989"/>
    </source>
</evidence>
<feature type="transmembrane region" description="Helical" evidence="11">
    <location>
        <begin position="636"/>
        <end position="658"/>
    </location>
</feature>
<keyword evidence="4 11" id="KW-0812">Transmembrane</keyword>
<dbReference type="InterPro" id="IPR029020">
    <property type="entry name" value="Ammonium/urea_transptr"/>
</dbReference>
<keyword evidence="7 11" id="KW-0472">Membrane</keyword>
<evidence type="ECO:0000256" key="6">
    <source>
        <dbReference type="ARBA" id="ARBA00023002"/>
    </source>
</evidence>
<dbReference type="Pfam" id="PF00909">
    <property type="entry name" value="Ammonium_transp"/>
    <property type="match status" value="1"/>
</dbReference>
<comment type="caution">
    <text evidence="13">The sequence shown here is derived from an EMBL/GenBank/DDBJ whole genome shotgun (WGS) entry which is preliminary data.</text>
</comment>
<comment type="similarity">
    <text evidence="2">Belongs to the ammonia transporter channel (TC 1.A.11.2) family.</text>
</comment>
<evidence type="ECO:0000313" key="13">
    <source>
        <dbReference type="EMBL" id="RBR25644.1"/>
    </source>
</evidence>
<dbReference type="Gene3D" id="1.10.3430.10">
    <property type="entry name" value="Ammonium transporter AmtB like domains"/>
    <property type="match status" value="1"/>
</dbReference>
<feature type="transmembrane region" description="Helical" evidence="11">
    <location>
        <begin position="499"/>
        <end position="519"/>
    </location>
</feature>
<dbReference type="FunFam" id="1.10.3430.10:FF:000011">
    <property type="entry name" value="Ammonium transporter"/>
    <property type="match status" value="1"/>
</dbReference>
<feature type="transmembrane region" description="Helical" evidence="11">
    <location>
        <begin position="410"/>
        <end position="431"/>
    </location>
</feature>
<dbReference type="InterPro" id="IPR013149">
    <property type="entry name" value="ADH-like_C"/>
</dbReference>
<evidence type="ECO:0000259" key="12">
    <source>
        <dbReference type="SMART" id="SM00829"/>
    </source>
</evidence>
<dbReference type="InterPro" id="IPR020843">
    <property type="entry name" value="ER"/>
</dbReference>
<evidence type="ECO:0000256" key="11">
    <source>
        <dbReference type="SAM" id="Phobius"/>
    </source>
</evidence>
<keyword evidence="9" id="KW-0479">Metal-binding</keyword>
<dbReference type="AlphaFoldDB" id="A0A366S8K2"/>
<keyword evidence="14" id="KW-1185">Reference proteome</keyword>
<evidence type="ECO:0000256" key="10">
    <source>
        <dbReference type="SAM" id="MobiDB-lite"/>
    </source>
</evidence>
<dbReference type="SUPFAM" id="SSF51735">
    <property type="entry name" value="NAD(P)-binding Rossmann-fold domains"/>
    <property type="match status" value="1"/>
</dbReference>
<dbReference type="InterPro" id="IPR018047">
    <property type="entry name" value="Ammonium_transpt_CS"/>
</dbReference>
<evidence type="ECO:0000256" key="4">
    <source>
        <dbReference type="ARBA" id="ARBA00022692"/>
    </source>
</evidence>
<dbReference type="InterPro" id="IPR001905">
    <property type="entry name" value="Ammonium_transpt"/>
</dbReference>
<dbReference type="RefSeq" id="XP_031020235.1">
    <property type="nucleotide sequence ID" value="XM_031155757.1"/>
</dbReference>
<protein>
    <recommendedName>
        <fullName evidence="12">Enoyl reductase (ER) domain-containing protein</fullName>
    </recommendedName>
</protein>
<name>A0A366S8K2_9HYPO</name>
<dbReference type="GO" id="GO:0005886">
    <property type="term" value="C:plasma membrane"/>
    <property type="evidence" value="ECO:0007669"/>
    <property type="project" value="InterPro"/>
</dbReference>
<dbReference type="PROSITE" id="PS01219">
    <property type="entry name" value="AMMONIUM_TRANSP"/>
    <property type="match status" value="1"/>
</dbReference>
<dbReference type="NCBIfam" id="TIGR00836">
    <property type="entry name" value="amt"/>
    <property type="match status" value="1"/>
</dbReference>
<feature type="transmembrane region" description="Helical" evidence="11">
    <location>
        <begin position="526"/>
        <end position="547"/>
    </location>
</feature>
<dbReference type="GeneID" id="41991053"/>
<dbReference type="Gene3D" id="3.40.50.720">
    <property type="entry name" value="NAD(P)-binding Rossmann-like Domain"/>
    <property type="match status" value="1"/>
</dbReference>
<feature type="transmembrane region" description="Helical" evidence="11">
    <location>
        <begin position="720"/>
        <end position="748"/>
    </location>
</feature>
<dbReference type="EMBL" id="QKXC01000037">
    <property type="protein sequence ID" value="RBR25644.1"/>
    <property type="molecule type" value="Genomic_DNA"/>
</dbReference>
<keyword evidence="6" id="KW-0560">Oxidoreductase</keyword>
<dbReference type="Pfam" id="PF00107">
    <property type="entry name" value="ADH_zinc_N"/>
    <property type="match status" value="1"/>
</dbReference>
<dbReference type="InterPro" id="IPR024041">
    <property type="entry name" value="NH4_transpt_AmtB-like_dom"/>
</dbReference>
<dbReference type="PANTHER" id="PTHR43029">
    <property type="entry name" value="AMMONIUM TRANSPORTER MEP2"/>
    <property type="match status" value="1"/>
</dbReference>
<dbReference type="Pfam" id="PF08240">
    <property type="entry name" value="ADH_N"/>
    <property type="match status" value="1"/>
</dbReference>
<evidence type="ECO:0000256" key="1">
    <source>
        <dbReference type="ARBA" id="ARBA00004141"/>
    </source>
</evidence>
<dbReference type="SMART" id="SM00829">
    <property type="entry name" value="PKS_ER"/>
    <property type="match status" value="1"/>
</dbReference>
<dbReference type="CDD" id="cd08233">
    <property type="entry name" value="butanediol_DH_like"/>
    <property type="match status" value="1"/>
</dbReference>
<dbReference type="InterPro" id="IPR002328">
    <property type="entry name" value="ADH_Zn_CS"/>
</dbReference>
<feature type="transmembrane region" description="Helical" evidence="11">
    <location>
        <begin position="438"/>
        <end position="459"/>
    </location>
</feature>
<keyword evidence="5 11" id="KW-1133">Transmembrane helix</keyword>
<dbReference type="GO" id="GO:0008519">
    <property type="term" value="F:ammonium channel activity"/>
    <property type="evidence" value="ECO:0007669"/>
    <property type="project" value="InterPro"/>
</dbReference>
<dbReference type="PROSITE" id="PS00059">
    <property type="entry name" value="ADH_ZINC"/>
    <property type="match status" value="1"/>
</dbReference>
<comment type="similarity">
    <text evidence="9">Belongs to the zinc-containing alcohol dehydrogenase family.</text>
</comment>
<feature type="transmembrane region" description="Helical" evidence="11">
    <location>
        <begin position="689"/>
        <end position="708"/>
    </location>
</feature>
<accession>A0A366S8K2</accession>
<comment type="subcellular location">
    <subcellularLocation>
        <location evidence="1">Membrane</location>
        <topology evidence="1">Multi-pass membrane protein</topology>
    </subcellularLocation>
</comment>
<keyword evidence="3" id="KW-0813">Transport</keyword>
<evidence type="ECO:0000256" key="3">
    <source>
        <dbReference type="ARBA" id="ARBA00022448"/>
    </source>
</evidence>
<keyword evidence="8" id="KW-0924">Ammonia transport</keyword>
<dbReference type="SUPFAM" id="SSF50129">
    <property type="entry name" value="GroES-like"/>
    <property type="match status" value="1"/>
</dbReference>
<evidence type="ECO:0000256" key="8">
    <source>
        <dbReference type="ARBA" id="ARBA00023177"/>
    </source>
</evidence>
<dbReference type="InterPro" id="IPR011032">
    <property type="entry name" value="GroES-like_sf"/>
</dbReference>
<feature type="transmembrane region" description="Helical" evidence="11">
    <location>
        <begin position="606"/>
        <end position="624"/>
    </location>
</feature>
<proteinExistence type="inferred from homology"/>
<feature type="domain" description="Enoyl reductase (ER)" evidence="12">
    <location>
        <begin position="9"/>
        <end position="367"/>
    </location>
</feature>
<sequence>MMRAARYYGIEDIRVEQVPQPTVKSGQVKVSPRYVGICGTDLHEYLGGPNFCPTTPHPLTKEAIPVTLGHEFSGVITEIGPDVEGFKVGQPCAIQPTLFCGHCAACHNHAENVCHTGGFVGLSGGGGGLSESVCVNATHVHPLPEDLPLEIGALVEPLSVSWHAMTAAPEIGPGARVVILGGGPIGLAMILCLKAKGVSEIILSEVATSRQNFAKVFGATRVVNPIEENLNEVVLGLTDGRGADVVFDCAGVPMSIKSACEVVRTKGTVVNLAIWEKEIPFNPNWITMKESSYKSVLGYAHKDFQAVIANLASGKFSNTLLGTKADMSQGAIKPSQMITRKIKLENIVEDGIKALIHDKNNQVKILVDINDNMAESSITPVTEWPDYAVDPTGGNPVTHDLNAPYDKGDLAWMLVCTILCWQITPAIGFLVGYPMNTFGARLIPASLFCACAVGIQYWIYGYSLYQSRTTNPILGDLSLAAFHNVLAQPSIANGDIPEILYAVFGVTFVTATAMILAGAMLERGRLWPSMVFLLCWTTFVYYILAYWEWNPSGWLYNLGLYDFAGSGPVHIASGFGALAWSMMLGPRIPDATITDRKRAVHYKPHNPLLMCFGTVLIWFGWFAFNGGSTANLSLRSIYVVVNTNMSACAGGIGWVLLGYLHTRKFSLVGFCSGIIAGLVGITPCAGFTPIYVAPVIGLATTVGCFYTVKYKYLLSIDDGLDIFAIHGIGGVIGDILTGLFAAQWVPALDGVSGDTYDGGWWEGNYKQLGYQIVGALTCAAWSFVVSCLLLFVINKIPGLHLRASEEHEIRGLDYKYLSDVDWEDHYMNGGVTPVMDGTPVRVGTPQQTVEPKGDERKVD</sequence>
<gene>
    <name evidence="13" type="ORF">FIESC28_01607</name>
</gene>
<evidence type="ECO:0000313" key="14">
    <source>
        <dbReference type="Proteomes" id="UP000253153"/>
    </source>
</evidence>
<dbReference type="InterPro" id="IPR002229">
    <property type="entry name" value="RhesusRHD"/>
</dbReference>
<organism evidence="13 14">
    <name type="scientific">Fusarium coffeatum</name>
    <dbReference type="NCBI Taxonomy" id="231269"/>
    <lineage>
        <taxon>Eukaryota</taxon>
        <taxon>Fungi</taxon>
        <taxon>Dikarya</taxon>
        <taxon>Ascomycota</taxon>
        <taxon>Pezizomycotina</taxon>
        <taxon>Sordariomycetes</taxon>
        <taxon>Hypocreomycetidae</taxon>
        <taxon>Hypocreales</taxon>
        <taxon>Nectriaceae</taxon>
        <taxon>Fusarium</taxon>
        <taxon>Fusarium incarnatum-equiseti species complex</taxon>
    </lineage>
</organism>
<keyword evidence="9" id="KW-0862">Zinc</keyword>
<feature type="region of interest" description="Disordered" evidence="10">
    <location>
        <begin position="837"/>
        <end position="859"/>
    </location>
</feature>